<accession>A0A9P4LM59</accession>
<evidence type="ECO:0000256" key="1">
    <source>
        <dbReference type="SAM" id="MobiDB-lite"/>
    </source>
</evidence>
<evidence type="ECO:0000313" key="2">
    <source>
        <dbReference type="EMBL" id="KAF2028664.1"/>
    </source>
</evidence>
<feature type="compositionally biased region" description="Basic and acidic residues" evidence="1">
    <location>
        <begin position="162"/>
        <end position="174"/>
    </location>
</feature>
<name>A0A9P4LM59_9PLEO</name>
<sequence length="184" mass="20302">MSAPRAHLAGAGDNSNPTPVQLSHGNLANGEQSQTQPSMLAGAVDDANPKKPAHKGWQRSFRRARGKISNLYADLRKKNAPPPSEPEPRRWLAVPEYKPLDDGQELTNHLSQVGKEEEPSRPFGPERDPNREISDYYRPAWAVYYRVAEKTKEEGNANGRDSAAEHGARNEQRDSGTSQSVPIA</sequence>
<feature type="region of interest" description="Disordered" evidence="1">
    <location>
        <begin position="1"/>
        <end position="132"/>
    </location>
</feature>
<dbReference type="EMBL" id="ML978210">
    <property type="protein sequence ID" value="KAF2028664.1"/>
    <property type="molecule type" value="Genomic_DNA"/>
</dbReference>
<dbReference type="Proteomes" id="UP000799777">
    <property type="component" value="Unassembled WGS sequence"/>
</dbReference>
<feature type="compositionally biased region" description="Polar residues" evidence="1">
    <location>
        <begin position="13"/>
        <end position="38"/>
    </location>
</feature>
<feature type="compositionally biased region" description="Polar residues" evidence="1">
    <location>
        <begin position="175"/>
        <end position="184"/>
    </location>
</feature>
<proteinExistence type="predicted"/>
<evidence type="ECO:0000313" key="3">
    <source>
        <dbReference type="Proteomes" id="UP000799777"/>
    </source>
</evidence>
<gene>
    <name evidence="2" type="ORF">EK21DRAFT_90483</name>
</gene>
<dbReference type="AlphaFoldDB" id="A0A9P4LM59"/>
<protein>
    <submittedName>
        <fullName evidence="2">Uncharacterized protein</fullName>
    </submittedName>
</protein>
<feature type="compositionally biased region" description="Basic residues" evidence="1">
    <location>
        <begin position="51"/>
        <end position="66"/>
    </location>
</feature>
<feature type="compositionally biased region" description="Basic and acidic residues" evidence="1">
    <location>
        <begin position="114"/>
        <end position="132"/>
    </location>
</feature>
<feature type="region of interest" description="Disordered" evidence="1">
    <location>
        <begin position="152"/>
        <end position="184"/>
    </location>
</feature>
<keyword evidence="3" id="KW-1185">Reference proteome</keyword>
<organism evidence="2 3">
    <name type="scientific">Setomelanomma holmii</name>
    <dbReference type="NCBI Taxonomy" id="210430"/>
    <lineage>
        <taxon>Eukaryota</taxon>
        <taxon>Fungi</taxon>
        <taxon>Dikarya</taxon>
        <taxon>Ascomycota</taxon>
        <taxon>Pezizomycotina</taxon>
        <taxon>Dothideomycetes</taxon>
        <taxon>Pleosporomycetidae</taxon>
        <taxon>Pleosporales</taxon>
        <taxon>Pleosporineae</taxon>
        <taxon>Phaeosphaeriaceae</taxon>
        <taxon>Setomelanomma</taxon>
    </lineage>
</organism>
<comment type="caution">
    <text evidence="2">The sequence shown here is derived from an EMBL/GenBank/DDBJ whole genome shotgun (WGS) entry which is preliminary data.</text>
</comment>
<reference evidence="2" key="1">
    <citation type="journal article" date="2020" name="Stud. Mycol.">
        <title>101 Dothideomycetes genomes: a test case for predicting lifestyles and emergence of pathogens.</title>
        <authorList>
            <person name="Haridas S."/>
            <person name="Albert R."/>
            <person name="Binder M."/>
            <person name="Bloem J."/>
            <person name="Labutti K."/>
            <person name="Salamov A."/>
            <person name="Andreopoulos B."/>
            <person name="Baker S."/>
            <person name="Barry K."/>
            <person name="Bills G."/>
            <person name="Bluhm B."/>
            <person name="Cannon C."/>
            <person name="Castanera R."/>
            <person name="Culley D."/>
            <person name="Daum C."/>
            <person name="Ezra D."/>
            <person name="Gonzalez J."/>
            <person name="Henrissat B."/>
            <person name="Kuo A."/>
            <person name="Liang C."/>
            <person name="Lipzen A."/>
            <person name="Lutzoni F."/>
            <person name="Magnuson J."/>
            <person name="Mondo S."/>
            <person name="Nolan M."/>
            <person name="Ohm R."/>
            <person name="Pangilinan J."/>
            <person name="Park H.-J."/>
            <person name="Ramirez L."/>
            <person name="Alfaro M."/>
            <person name="Sun H."/>
            <person name="Tritt A."/>
            <person name="Yoshinaga Y."/>
            <person name="Zwiers L.-H."/>
            <person name="Turgeon B."/>
            <person name="Goodwin S."/>
            <person name="Spatafora J."/>
            <person name="Crous P."/>
            <person name="Grigoriev I."/>
        </authorList>
    </citation>
    <scope>NUCLEOTIDE SEQUENCE</scope>
    <source>
        <strain evidence="2">CBS 110217</strain>
    </source>
</reference>